<evidence type="ECO:0000313" key="4">
    <source>
        <dbReference type="Proteomes" id="UP000199045"/>
    </source>
</evidence>
<dbReference type="Gene3D" id="3.40.50.720">
    <property type="entry name" value="NAD(P)-binding Rossmann-like Domain"/>
    <property type="match status" value="1"/>
</dbReference>
<dbReference type="InterPro" id="IPR020843">
    <property type="entry name" value="ER"/>
</dbReference>
<feature type="domain" description="Enoyl reductase (ER)" evidence="2">
    <location>
        <begin position="10"/>
        <end position="310"/>
    </location>
</feature>
<dbReference type="InterPro" id="IPR011032">
    <property type="entry name" value="GroES-like_sf"/>
</dbReference>
<dbReference type="RefSeq" id="WP_089831080.1">
    <property type="nucleotide sequence ID" value="NZ_FNBN01000002.1"/>
</dbReference>
<gene>
    <name evidence="3" type="ORF">SAMN04488121_102594</name>
</gene>
<dbReference type="PANTHER" id="PTHR11695:SF294">
    <property type="entry name" value="RETICULON-4-INTERACTING PROTEIN 1, MITOCHONDRIAL"/>
    <property type="match status" value="1"/>
</dbReference>
<accession>A0A1G7MZR3</accession>
<dbReference type="Pfam" id="PF08240">
    <property type="entry name" value="ADH_N"/>
    <property type="match status" value="1"/>
</dbReference>
<dbReference type="InterPro" id="IPR002364">
    <property type="entry name" value="Quin_OxRdtase/zeta-crystal_CS"/>
</dbReference>
<protein>
    <submittedName>
        <fullName evidence="3">NADPH:quinone reductase</fullName>
    </submittedName>
</protein>
<dbReference type="GO" id="GO:0008270">
    <property type="term" value="F:zinc ion binding"/>
    <property type="evidence" value="ECO:0007669"/>
    <property type="project" value="InterPro"/>
</dbReference>
<dbReference type="Pfam" id="PF13602">
    <property type="entry name" value="ADH_zinc_N_2"/>
    <property type="match status" value="1"/>
</dbReference>
<dbReference type="OrthoDB" id="634508at2"/>
<dbReference type="InterPro" id="IPR013154">
    <property type="entry name" value="ADH-like_N"/>
</dbReference>
<dbReference type="SUPFAM" id="SSF50129">
    <property type="entry name" value="GroES-like"/>
    <property type="match status" value="1"/>
</dbReference>
<dbReference type="Proteomes" id="UP000199045">
    <property type="component" value="Unassembled WGS sequence"/>
</dbReference>
<dbReference type="InterPro" id="IPR036291">
    <property type="entry name" value="NAD(P)-bd_dom_sf"/>
</dbReference>
<dbReference type="Gene3D" id="3.90.180.10">
    <property type="entry name" value="Medium-chain alcohol dehydrogenases, catalytic domain"/>
    <property type="match status" value="1"/>
</dbReference>
<dbReference type="SMART" id="SM00829">
    <property type="entry name" value="PKS_ER"/>
    <property type="match status" value="1"/>
</dbReference>
<evidence type="ECO:0000259" key="2">
    <source>
        <dbReference type="SMART" id="SM00829"/>
    </source>
</evidence>
<dbReference type="PANTHER" id="PTHR11695">
    <property type="entry name" value="ALCOHOL DEHYDROGENASE RELATED"/>
    <property type="match status" value="1"/>
</dbReference>
<dbReference type="CDD" id="cd05289">
    <property type="entry name" value="MDR_like_2"/>
    <property type="match status" value="1"/>
</dbReference>
<evidence type="ECO:0000256" key="1">
    <source>
        <dbReference type="ARBA" id="ARBA00023002"/>
    </source>
</evidence>
<organism evidence="3 4">
    <name type="scientific">Chitinophaga filiformis</name>
    <name type="common">Myxococcus filiformis</name>
    <name type="synonym">Flexibacter filiformis</name>
    <dbReference type="NCBI Taxonomy" id="104663"/>
    <lineage>
        <taxon>Bacteria</taxon>
        <taxon>Pseudomonadati</taxon>
        <taxon>Bacteroidota</taxon>
        <taxon>Chitinophagia</taxon>
        <taxon>Chitinophagales</taxon>
        <taxon>Chitinophagaceae</taxon>
        <taxon>Chitinophaga</taxon>
    </lineage>
</organism>
<dbReference type="STRING" id="104663.SAMN04488121_102594"/>
<dbReference type="InterPro" id="IPR050700">
    <property type="entry name" value="YIM1/Zinc_Alcohol_DH_Fams"/>
</dbReference>
<dbReference type="SUPFAM" id="SSF51735">
    <property type="entry name" value="NAD(P)-binding Rossmann-fold domains"/>
    <property type="match status" value="1"/>
</dbReference>
<dbReference type="EMBL" id="FNBN01000002">
    <property type="protein sequence ID" value="SDF66580.1"/>
    <property type="molecule type" value="Genomic_DNA"/>
</dbReference>
<reference evidence="3 4" key="1">
    <citation type="submission" date="2016-10" db="EMBL/GenBank/DDBJ databases">
        <authorList>
            <person name="de Groot N.N."/>
        </authorList>
    </citation>
    <scope>NUCLEOTIDE SEQUENCE [LARGE SCALE GENOMIC DNA]</scope>
    <source>
        <strain evidence="3 4">DSM 527</strain>
    </source>
</reference>
<dbReference type="GO" id="GO:0016491">
    <property type="term" value="F:oxidoreductase activity"/>
    <property type="evidence" value="ECO:0007669"/>
    <property type="project" value="UniProtKB-KW"/>
</dbReference>
<keyword evidence="1" id="KW-0560">Oxidoreductase</keyword>
<dbReference type="PROSITE" id="PS01162">
    <property type="entry name" value="QOR_ZETA_CRYSTAL"/>
    <property type="match status" value="1"/>
</dbReference>
<sequence length="313" mass="33375">MKAIIINEFGGTDKLEYTSLAEPVIKENEVLVRVHAIATNPVDVKTRLGKGIAGRIKNEMPLILGWDVSGVVTAVGSEVKEFVVGDEVFGMVNFPGHGRAYAEYVAAPAAHLAKKPASITHQQAAASTLAALTAYQGLFQQAGLKKGQRVLVHAAAGGVGHFVVQLAKHAGAYVIGTSSAANKDFVLGLGADEHIDYKNQPFEEVVKDVDLVFDCVGGDTVRRSIAVVKPGGMIISIPGGVPEEVAEAAKQKDVRAFFFLVESSRPDMEAVADLLEQGIISPYVNHFDFSQMDMAHQQQESGTTRGRIVLTIA</sequence>
<proteinExistence type="predicted"/>
<dbReference type="AlphaFoldDB" id="A0A1G7MZR3"/>
<name>A0A1G7MZR3_CHIFI</name>
<evidence type="ECO:0000313" key="3">
    <source>
        <dbReference type="EMBL" id="SDF66580.1"/>
    </source>
</evidence>